<keyword evidence="3" id="KW-1185">Reference proteome</keyword>
<accession>A0ABS3SLI7</accession>
<comment type="caution">
    <text evidence="2">The sequence shown here is derived from an EMBL/GenBank/DDBJ whole genome shotgun (WGS) entry which is preliminary data.</text>
</comment>
<dbReference type="EMBL" id="JAGFBM010000010">
    <property type="protein sequence ID" value="MBO3086522.1"/>
    <property type="molecule type" value="Genomic_DNA"/>
</dbReference>
<gene>
    <name evidence="2" type="ORF">J4035_17895</name>
</gene>
<dbReference type="Proteomes" id="UP000678317">
    <property type="component" value="Unassembled WGS sequence"/>
</dbReference>
<feature type="region of interest" description="Disordered" evidence="1">
    <location>
        <begin position="1"/>
        <end position="22"/>
    </location>
</feature>
<evidence type="ECO:0000313" key="3">
    <source>
        <dbReference type="Proteomes" id="UP000678317"/>
    </source>
</evidence>
<evidence type="ECO:0000313" key="2">
    <source>
        <dbReference type="EMBL" id="MBO3086522.1"/>
    </source>
</evidence>
<organism evidence="2 3">
    <name type="scientific">Cellulomonas fengjieae</name>
    <dbReference type="NCBI Taxonomy" id="2819978"/>
    <lineage>
        <taxon>Bacteria</taxon>
        <taxon>Bacillati</taxon>
        <taxon>Actinomycetota</taxon>
        <taxon>Actinomycetes</taxon>
        <taxon>Micrococcales</taxon>
        <taxon>Cellulomonadaceae</taxon>
        <taxon>Cellulomonas</taxon>
    </lineage>
</organism>
<name>A0ABS3SLI7_9CELL</name>
<protein>
    <submittedName>
        <fullName evidence="2">Uncharacterized protein</fullName>
    </submittedName>
</protein>
<reference evidence="2 3" key="1">
    <citation type="submission" date="2021-03" db="EMBL/GenBank/DDBJ databases">
        <title>novel species in genus Cellulomonas.</title>
        <authorList>
            <person name="Zhang G."/>
        </authorList>
    </citation>
    <scope>NUCLEOTIDE SEQUENCE [LARGE SCALE GENOMIC DNA]</scope>
    <source>
        <strain evidence="3">zg-ZUI188</strain>
    </source>
</reference>
<evidence type="ECO:0000256" key="1">
    <source>
        <dbReference type="SAM" id="MobiDB-lite"/>
    </source>
</evidence>
<sequence length="94" mass="10297">MRARRRWPGSGGPALGYVEPPPPDGCETWDAWARHHDVPDDELDDGAYLADPAGVLPSLSFLQVPEGKVSKNRVHLDVQVSSSGRRHRVSASTR</sequence>
<proteinExistence type="predicted"/>